<proteinExistence type="predicted"/>
<evidence type="ECO:0000313" key="2">
    <source>
        <dbReference type="EMBL" id="GGF29197.1"/>
    </source>
</evidence>
<reference evidence="2" key="2">
    <citation type="submission" date="2020-09" db="EMBL/GenBank/DDBJ databases">
        <authorList>
            <person name="Sun Q."/>
            <person name="Zhou Y."/>
        </authorList>
    </citation>
    <scope>NUCLEOTIDE SEQUENCE</scope>
    <source>
        <strain evidence="2">CGMCC 1.12153</strain>
    </source>
</reference>
<organism evidence="2 3">
    <name type="scientific">Halobacillus andaensis</name>
    <dbReference type="NCBI Taxonomy" id="1176239"/>
    <lineage>
        <taxon>Bacteria</taxon>
        <taxon>Bacillati</taxon>
        <taxon>Bacillota</taxon>
        <taxon>Bacilli</taxon>
        <taxon>Bacillales</taxon>
        <taxon>Bacillaceae</taxon>
        <taxon>Halobacillus</taxon>
    </lineage>
</organism>
<reference evidence="2" key="1">
    <citation type="journal article" date="2014" name="Int. J. Syst. Evol. Microbiol.">
        <title>Complete genome sequence of Corynebacterium casei LMG S-19264T (=DSM 44701T), isolated from a smear-ripened cheese.</title>
        <authorList>
            <consortium name="US DOE Joint Genome Institute (JGI-PGF)"/>
            <person name="Walter F."/>
            <person name="Albersmeier A."/>
            <person name="Kalinowski J."/>
            <person name="Ruckert C."/>
        </authorList>
    </citation>
    <scope>NUCLEOTIDE SEQUENCE</scope>
    <source>
        <strain evidence="2">CGMCC 1.12153</strain>
    </source>
</reference>
<dbReference type="AlphaFoldDB" id="A0A917B804"/>
<keyword evidence="1" id="KW-0472">Membrane</keyword>
<accession>A0A917B804</accession>
<evidence type="ECO:0000313" key="3">
    <source>
        <dbReference type="Proteomes" id="UP000660110"/>
    </source>
</evidence>
<dbReference type="EMBL" id="BMEL01000004">
    <property type="protein sequence ID" value="GGF29197.1"/>
    <property type="molecule type" value="Genomic_DNA"/>
</dbReference>
<sequence length="58" mass="6751">MYMFVFMFLAGFCILTFPLMGLKDFKNEKKSHKMIRISFIGLAFVFLIGGTIDLMTYL</sequence>
<keyword evidence="3" id="KW-1185">Reference proteome</keyword>
<dbReference type="RefSeq" id="WP_188378374.1">
    <property type="nucleotide sequence ID" value="NZ_BMEL01000004.1"/>
</dbReference>
<keyword evidence="1" id="KW-1133">Transmembrane helix</keyword>
<comment type="caution">
    <text evidence="2">The sequence shown here is derived from an EMBL/GenBank/DDBJ whole genome shotgun (WGS) entry which is preliminary data.</text>
</comment>
<dbReference type="Proteomes" id="UP000660110">
    <property type="component" value="Unassembled WGS sequence"/>
</dbReference>
<feature type="transmembrane region" description="Helical" evidence="1">
    <location>
        <begin position="6"/>
        <end position="22"/>
    </location>
</feature>
<gene>
    <name evidence="2" type="ORF">GCM10010954_30420</name>
</gene>
<evidence type="ECO:0000256" key="1">
    <source>
        <dbReference type="SAM" id="Phobius"/>
    </source>
</evidence>
<name>A0A917B804_HALAA</name>
<feature type="transmembrane region" description="Helical" evidence="1">
    <location>
        <begin position="34"/>
        <end position="52"/>
    </location>
</feature>
<protein>
    <submittedName>
        <fullName evidence="2">Uncharacterized protein</fullName>
    </submittedName>
</protein>
<keyword evidence="1" id="KW-0812">Transmembrane</keyword>